<organism evidence="1 2">
    <name type="scientific">Paracoccus saliphilus</name>
    <dbReference type="NCBI Taxonomy" id="405559"/>
    <lineage>
        <taxon>Bacteria</taxon>
        <taxon>Pseudomonadati</taxon>
        <taxon>Pseudomonadota</taxon>
        <taxon>Alphaproteobacteria</taxon>
        <taxon>Rhodobacterales</taxon>
        <taxon>Paracoccaceae</taxon>
        <taxon>Paracoccus</taxon>
    </lineage>
</organism>
<protein>
    <recommendedName>
        <fullName evidence="3">Transposase DDE domain group 1</fullName>
    </recommendedName>
</protein>
<dbReference type="RefSeq" id="WP_141225769.1">
    <property type="nucleotide sequence ID" value="NZ_CP067140.1"/>
</dbReference>
<dbReference type="Proteomes" id="UP001215549">
    <property type="component" value="Chromosome"/>
</dbReference>
<evidence type="ECO:0000313" key="2">
    <source>
        <dbReference type="Proteomes" id="UP001215549"/>
    </source>
</evidence>
<sequence length="52" mass="5750">MRPIAFSRSVDGLLLTVQESLGLDPFNGADSVFRAKRTDRITHSIMPFSRAA</sequence>
<dbReference type="InterPro" id="IPR008878">
    <property type="entry name" value="Transposase_IS66_Orf2"/>
</dbReference>
<evidence type="ECO:0008006" key="3">
    <source>
        <dbReference type="Google" id="ProtNLM"/>
    </source>
</evidence>
<dbReference type="Pfam" id="PF05717">
    <property type="entry name" value="TnpB_IS66"/>
    <property type="match status" value="1"/>
</dbReference>
<reference evidence="1 2" key="1">
    <citation type="submission" date="2021-01" db="EMBL/GenBank/DDBJ databases">
        <title>Biogeographic distribution of Paracoccus.</title>
        <authorList>
            <person name="Hollensteiner J."/>
            <person name="Leineberger J."/>
            <person name="Brinkhoff T."/>
            <person name="Daniel R."/>
        </authorList>
    </citation>
    <scope>NUCLEOTIDE SEQUENCE [LARGE SCALE GENOMIC DNA]</scope>
    <source>
        <strain evidence="1 2">DSM 18447</strain>
    </source>
</reference>
<proteinExistence type="predicted"/>
<gene>
    <name evidence="1" type="ORF">JHX88_10810</name>
</gene>
<keyword evidence="2" id="KW-1185">Reference proteome</keyword>
<evidence type="ECO:0000313" key="1">
    <source>
        <dbReference type="EMBL" id="WCR01445.1"/>
    </source>
</evidence>
<name>A0ABY7S306_9RHOB</name>
<accession>A0ABY7S306</accession>
<dbReference type="EMBL" id="CP067140">
    <property type="protein sequence ID" value="WCR01445.1"/>
    <property type="molecule type" value="Genomic_DNA"/>
</dbReference>